<evidence type="ECO:0000313" key="2">
    <source>
        <dbReference type="EMBL" id="GBC01370.1"/>
    </source>
</evidence>
<keyword evidence="1" id="KW-1133">Transmembrane helix</keyword>
<evidence type="ECO:0000256" key="1">
    <source>
        <dbReference type="SAM" id="Phobius"/>
    </source>
</evidence>
<reference evidence="2 4" key="1">
    <citation type="submission" date="2017-11" db="EMBL/GenBank/DDBJ databases">
        <title>The genome of Rhizophagus clarus HR1 reveals common genetic basis of auxotrophy among arbuscular mycorrhizal fungi.</title>
        <authorList>
            <person name="Kobayashi Y."/>
        </authorList>
    </citation>
    <scope>NUCLEOTIDE SEQUENCE [LARGE SCALE GENOMIC DNA]</scope>
    <source>
        <strain evidence="2 4">HR1</strain>
    </source>
</reference>
<evidence type="ECO:0000313" key="4">
    <source>
        <dbReference type="Proteomes" id="UP000247702"/>
    </source>
</evidence>
<proteinExistence type="predicted"/>
<feature type="transmembrane region" description="Helical" evidence="1">
    <location>
        <begin position="33"/>
        <end position="62"/>
    </location>
</feature>
<dbReference type="AlphaFoldDB" id="A0A2Z6RWK1"/>
<dbReference type="EMBL" id="BLAL01000062">
    <property type="protein sequence ID" value="GES82719.1"/>
    <property type="molecule type" value="Genomic_DNA"/>
</dbReference>
<dbReference type="Proteomes" id="UP000247702">
    <property type="component" value="Unassembled WGS sequence"/>
</dbReference>
<dbReference type="Proteomes" id="UP000615446">
    <property type="component" value="Unassembled WGS sequence"/>
</dbReference>
<sequence length="131" mass="14066">MAIFCGVVLVGVDAHDVAIFCGVVLVSIDTRDVVIFCSIVLVSIDARNVAIFCGVVLVSIYARNVIIFCDVDKTVVLIGVGVEAIFRGGVDIVCGDGVDKPAIFGEEAFSFDGFLRAIIILKLFLFFIIIF</sequence>
<keyword evidence="1" id="KW-0812">Transmembrane</keyword>
<keyword evidence="4" id="KW-1185">Reference proteome</keyword>
<feature type="transmembrane region" description="Helical" evidence="1">
    <location>
        <begin position="74"/>
        <end position="93"/>
    </location>
</feature>
<feature type="transmembrane region" description="Helical" evidence="1">
    <location>
        <begin position="113"/>
        <end position="130"/>
    </location>
</feature>
<accession>A0A2Z6RWK1</accession>
<evidence type="ECO:0000313" key="3">
    <source>
        <dbReference type="EMBL" id="GES82719.1"/>
    </source>
</evidence>
<name>A0A2Z6RWK1_9GLOM</name>
<reference evidence="3" key="2">
    <citation type="submission" date="2019-10" db="EMBL/GenBank/DDBJ databases">
        <title>Conservation and host-specific expression of non-tandemly repeated heterogenous ribosome RNA gene in arbuscular mycorrhizal fungi.</title>
        <authorList>
            <person name="Maeda T."/>
            <person name="Kobayashi Y."/>
            <person name="Nakagawa T."/>
            <person name="Ezawa T."/>
            <person name="Yamaguchi K."/>
            <person name="Bino T."/>
            <person name="Nishimoto Y."/>
            <person name="Shigenobu S."/>
            <person name="Kawaguchi M."/>
        </authorList>
    </citation>
    <scope>NUCLEOTIDE SEQUENCE</scope>
    <source>
        <strain evidence="3">HR1</strain>
    </source>
</reference>
<organism evidence="2 4">
    <name type="scientific">Rhizophagus clarus</name>
    <dbReference type="NCBI Taxonomy" id="94130"/>
    <lineage>
        <taxon>Eukaryota</taxon>
        <taxon>Fungi</taxon>
        <taxon>Fungi incertae sedis</taxon>
        <taxon>Mucoromycota</taxon>
        <taxon>Glomeromycotina</taxon>
        <taxon>Glomeromycetes</taxon>
        <taxon>Glomerales</taxon>
        <taxon>Glomeraceae</taxon>
        <taxon>Rhizophagus</taxon>
    </lineage>
</organism>
<gene>
    <name evidence="3" type="ORF">RCL2_000990600</name>
    <name evidence="2" type="ORF">RclHR1_41630001</name>
</gene>
<keyword evidence="1" id="KW-0472">Membrane</keyword>
<dbReference type="EMBL" id="BEXD01003517">
    <property type="protein sequence ID" value="GBC01370.1"/>
    <property type="molecule type" value="Genomic_DNA"/>
</dbReference>
<protein>
    <submittedName>
        <fullName evidence="2">Uncharacterized protein</fullName>
    </submittedName>
</protein>
<comment type="caution">
    <text evidence="2">The sequence shown here is derived from an EMBL/GenBank/DDBJ whole genome shotgun (WGS) entry which is preliminary data.</text>
</comment>